<accession>A0A7T5R1J2</accession>
<dbReference type="CDD" id="cd07572">
    <property type="entry name" value="nit"/>
    <property type="match status" value="1"/>
</dbReference>
<dbReference type="PROSITE" id="PS50263">
    <property type="entry name" value="CN_HYDROLASE"/>
    <property type="match status" value="1"/>
</dbReference>
<dbReference type="InterPro" id="IPR003010">
    <property type="entry name" value="C-N_Hydrolase"/>
</dbReference>
<evidence type="ECO:0000256" key="1">
    <source>
        <dbReference type="ARBA" id="ARBA00022801"/>
    </source>
</evidence>
<proteinExistence type="predicted"/>
<dbReference type="AlphaFoldDB" id="A0A7T5R1J2"/>
<dbReference type="Proteomes" id="UP000595362">
    <property type="component" value="Chromosome"/>
</dbReference>
<organism evidence="3 4">
    <name type="scientific">Micavibrio aeruginosavorus</name>
    <dbReference type="NCBI Taxonomy" id="349221"/>
    <lineage>
        <taxon>Bacteria</taxon>
        <taxon>Pseudomonadati</taxon>
        <taxon>Bdellovibrionota</taxon>
        <taxon>Bdellovibrionia</taxon>
        <taxon>Bdellovibrionales</taxon>
        <taxon>Pseudobdellovibrionaceae</taxon>
        <taxon>Micavibrio</taxon>
    </lineage>
</organism>
<dbReference type="InterPro" id="IPR036526">
    <property type="entry name" value="C-N_Hydrolase_sf"/>
</dbReference>
<dbReference type="SUPFAM" id="SSF56317">
    <property type="entry name" value="Carbon-nitrogen hydrolase"/>
    <property type="match status" value="1"/>
</dbReference>
<sequence>MSDMLRVALAQLNAGPDIAENLKATEGFIRQAAAQGAQFILTPENTCHIRVPATEKLKSSQPQEGHPVLLRFSELAKDLGVCLMAGSLSIRLSNGKMANRCFVFDANGDIVAKYDKIHLFDADLPTGESHRESAVFEPGRQAVTVETPWAKLGLAICYDLRFAALFRTLAKAGAQILTVPAAFTVPTGQAHWHTLLRARAIENGAFVLAPAQCGTHHGDRKTYGHSLIIDPWGAVLAEGGDEPGVVIADLDLAAVAKARESIPALRHDRPYTLIAS</sequence>
<gene>
    <name evidence="3" type="ORF">HYS17_09975</name>
</gene>
<feature type="domain" description="CN hydrolase" evidence="2">
    <location>
        <begin position="5"/>
        <end position="252"/>
    </location>
</feature>
<dbReference type="InterPro" id="IPR045254">
    <property type="entry name" value="Nit1/2_C-N_Hydrolase"/>
</dbReference>
<reference evidence="3 4" key="1">
    <citation type="submission" date="2020-07" db="EMBL/GenBank/DDBJ databases">
        <title>Huge and variable diversity of episymbiotic CPR bacteria and DPANN archaea in groundwater ecosystems.</title>
        <authorList>
            <person name="He C.Y."/>
            <person name="Keren R."/>
            <person name="Whittaker M."/>
            <person name="Farag I.F."/>
            <person name="Doudna J."/>
            <person name="Cate J.H.D."/>
            <person name="Banfield J.F."/>
        </authorList>
    </citation>
    <scope>NUCLEOTIDE SEQUENCE [LARGE SCALE GENOMIC DNA]</scope>
    <source>
        <strain evidence="3">NC_groundwater_70_Ag_B-0.1um_54_66</strain>
    </source>
</reference>
<name>A0A7T5R1J2_9BACT</name>
<dbReference type="GO" id="GO:0016811">
    <property type="term" value="F:hydrolase activity, acting on carbon-nitrogen (but not peptide) bonds, in linear amides"/>
    <property type="evidence" value="ECO:0007669"/>
    <property type="project" value="InterPro"/>
</dbReference>
<protein>
    <submittedName>
        <fullName evidence="3">Carbon-nitrogen hydrolase family protein</fullName>
    </submittedName>
</protein>
<dbReference type="Gene3D" id="3.60.110.10">
    <property type="entry name" value="Carbon-nitrogen hydrolase"/>
    <property type="match status" value="1"/>
</dbReference>
<evidence type="ECO:0000313" key="3">
    <source>
        <dbReference type="EMBL" id="QQG35819.1"/>
    </source>
</evidence>
<keyword evidence="1 3" id="KW-0378">Hydrolase</keyword>
<dbReference type="EMBL" id="CP066681">
    <property type="protein sequence ID" value="QQG35819.1"/>
    <property type="molecule type" value="Genomic_DNA"/>
</dbReference>
<evidence type="ECO:0000259" key="2">
    <source>
        <dbReference type="PROSITE" id="PS50263"/>
    </source>
</evidence>
<dbReference type="PANTHER" id="PTHR23088">
    <property type="entry name" value="NITRILASE-RELATED"/>
    <property type="match status" value="1"/>
</dbReference>
<evidence type="ECO:0000313" key="4">
    <source>
        <dbReference type="Proteomes" id="UP000595362"/>
    </source>
</evidence>
<dbReference type="Pfam" id="PF00795">
    <property type="entry name" value="CN_hydrolase"/>
    <property type="match status" value="1"/>
</dbReference>
<dbReference type="PANTHER" id="PTHR23088:SF27">
    <property type="entry name" value="DEAMINATED GLUTATHIONE AMIDASE"/>
    <property type="match status" value="1"/>
</dbReference>